<dbReference type="EMBL" id="JAKWBI020000097">
    <property type="protein sequence ID" value="KAJ2902875.1"/>
    <property type="molecule type" value="Genomic_DNA"/>
</dbReference>
<dbReference type="Proteomes" id="UP001201980">
    <property type="component" value="Unassembled WGS sequence"/>
</dbReference>
<feature type="transmembrane region" description="Helical" evidence="2">
    <location>
        <begin position="181"/>
        <end position="205"/>
    </location>
</feature>
<name>A0AAD5WST9_9PEZI</name>
<accession>A0AAD5WST9</accession>
<proteinExistence type="predicted"/>
<evidence type="ECO:0000256" key="1">
    <source>
        <dbReference type="SAM" id="MobiDB-lite"/>
    </source>
</evidence>
<protein>
    <submittedName>
        <fullName evidence="3">Uncharacterized protein</fullName>
    </submittedName>
</protein>
<feature type="transmembrane region" description="Helical" evidence="2">
    <location>
        <begin position="75"/>
        <end position="103"/>
    </location>
</feature>
<evidence type="ECO:0000313" key="4">
    <source>
        <dbReference type="Proteomes" id="UP001201980"/>
    </source>
</evidence>
<reference evidence="3" key="1">
    <citation type="submission" date="2022-07" db="EMBL/GenBank/DDBJ databases">
        <title>Draft genome sequence of Zalerion maritima ATCC 34329, a (micro)plastics degrading marine fungus.</title>
        <authorList>
            <person name="Paco A."/>
            <person name="Goncalves M.F.M."/>
            <person name="Rocha-Santos T.A.P."/>
            <person name="Alves A."/>
        </authorList>
    </citation>
    <scope>NUCLEOTIDE SEQUENCE</scope>
    <source>
        <strain evidence="3">ATCC 34329</strain>
    </source>
</reference>
<organism evidence="3 4">
    <name type="scientific">Zalerion maritima</name>
    <dbReference type="NCBI Taxonomy" id="339359"/>
    <lineage>
        <taxon>Eukaryota</taxon>
        <taxon>Fungi</taxon>
        <taxon>Dikarya</taxon>
        <taxon>Ascomycota</taxon>
        <taxon>Pezizomycotina</taxon>
        <taxon>Sordariomycetes</taxon>
        <taxon>Lulworthiomycetidae</taxon>
        <taxon>Lulworthiales</taxon>
        <taxon>Lulworthiaceae</taxon>
        <taxon>Zalerion</taxon>
    </lineage>
</organism>
<keyword evidence="2" id="KW-0472">Membrane</keyword>
<keyword evidence="2" id="KW-0812">Transmembrane</keyword>
<evidence type="ECO:0000256" key="2">
    <source>
        <dbReference type="SAM" id="Phobius"/>
    </source>
</evidence>
<keyword evidence="2" id="KW-1133">Transmembrane helix</keyword>
<keyword evidence="4" id="KW-1185">Reference proteome</keyword>
<dbReference type="AlphaFoldDB" id="A0AAD5WST9"/>
<gene>
    <name evidence="3" type="ORF">MKZ38_010686</name>
</gene>
<comment type="caution">
    <text evidence="3">The sequence shown here is derived from an EMBL/GenBank/DDBJ whole genome shotgun (WGS) entry which is preliminary data.</text>
</comment>
<feature type="transmembrane region" description="Helical" evidence="2">
    <location>
        <begin position="642"/>
        <end position="664"/>
    </location>
</feature>
<feature type="region of interest" description="Disordered" evidence="1">
    <location>
        <begin position="1"/>
        <end position="53"/>
    </location>
</feature>
<sequence length="743" mass="81362">MMSFPFPGGTEKPRINTAGSNSCRMLRGEKDIGPFKPPPRYRSTDTPDGDSFPQHAVPAIHGWPRRPQRIQLSQVTLLVSLVVDVPLTIVSLLFFVLSIAAVLLKDRPTTDSTAQFVSEATKLGPTVFPILFAALVGRALKHIARFKAERGIKISVLWPLMNCRTLFDTLTLQYSLRRASWVAFGLFFLWALSPVGGQASLRLLITTNSTTASNESLTYMDTGPMGHIFVMELTPALSSVVIAKQLNTSGFPLSINSAFQAALMQSNSAKVGAVDSWGNVKIPRFELLDPSLEEDERWIPLNGTITVDNYTALIGLPIVNTPQDGRVEFPLESSYVALENCTQVLNTSVDEDTHGLSYACPNCLQLNGDILDDTETQAAQSLYAVRAATFLGSPLSDLNSTGPAYFQKYQWNEGDEDPREIHFKSLGRLLENQSEGEQHCEVYQRHVENWVVCTDGACRVTHMRASLTDDRPPSYTPFDYWAFIALKGLTEVSTWNSTEHADTASPAQRYLKDSSALPVTGTKSLIQGLQERLDIASIPSDTFALRASALLNTYIQVMMAEVALAGDLPTLNMSIYGPGHIPAEGLTMNASAWENVAQRSWFPGRRIVPNFWLELAEEAPFIGATTTASVTTFKLVFRPNTVWVVVLGISSLALVALGIVGIYLSSRTIGPDVFDPVMGLTYTNPNLQLPTNGTVIGAADRARLLHDLEVKLGDVGAPGLIGRIGLGTREGTKGLVDQRMYYW</sequence>
<evidence type="ECO:0000313" key="3">
    <source>
        <dbReference type="EMBL" id="KAJ2902875.1"/>
    </source>
</evidence>